<dbReference type="PANTHER" id="PTHR21678">
    <property type="entry name" value="GROWTH INHIBITION AND DIFFERENTIATION RELATED PROTEIN 88"/>
    <property type="match status" value="1"/>
</dbReference>
<feature type="region of interest" description="Disordered" evidence="1">
    <location>
        <begin position="196"/>
        <end position="265"/>
    </location>
</feature>
<dbReference type="PANTHER" id="PTHR21678:SF0">
    <property type="entry name" value="C3H1-TYPE DOMAIN-CONTAINING PROTEIN"/>
    <property type="match status" value="1"/>
</dbReference>
<feature type="compositionally biased region" description="Polar residues" evidence="1">
    <location>
        <begin position="200"/>
        <end position="222"/>
    </location>
</feature>
<accession>A0A8H7IIC8</accession>
<gene>
    <name evidence="2" type="ORF">RHS01_04761</name>
</gene>
<dbReference type="Gene3D" id="3.30.70.330">
    <property type="match status" value="1"/>
</dbReference>
<feature type="compositionally biased region" description="Basic and acidic residues" evidence="1">
    <location>
        <begin position="246"/>
        <end position="259"/>
    </location>
</feature>
<evidence type="ECO:0000313" key="3">
    <source>
        <dbReference type="Proteomes" id="UP000614334"/>
    </source>
</evidence>
<dbReference type="Proteomes" id="UP000614334">
    <property type="component" value="Unassembled WGS sequence"/>
</dbReference>
<feature type="compositionally biased region" description="Low complexity" evidence="1">
    <location>
        <begin position="223"/>
        <end position="236"/>
    </location>
</feature>
<dbReference type="InterPro" id="IPR012677">
    <property type="entry name" value="Nucleotide-bd_a/b_plait_sf"/>
</dbReference>
<reference evidence="2" key="1">
    <citation type="submission" date="2020-09" db="EMBL/GenBank/DDBJ databases">
        <title>Comparative genome analyses of four rice-infecting Rhizoctonia solani isolates reveal extensive enrichment of homogalacturonan modification genes.</title>
        <authorList>
            <person name="Lee D.-Y."/>
            <person name="Jeon J."/>
            <person name="Kim K.-T."/>
            <person name="Cheong K."/>
            <person name="Song H."/>
            <person name="Choi G."/>
            <person name="Ko J."/>
            <person name="Opiyo S.O."/>
            <person name="Zuo S."/>
            <person name="Madhav S."/>
            <person name="Lee Y.-H."/>
            <person name="Wang G.-L."/>
        </authorList>
    </citation>
    <scope>NUCLEOTIDE SEQUENCE</scope>
    <source>
        <strain evidence="2">AG1-IA B2</strain>
    </source>
</reference>
<proteinExistence type="predicted"/>
<dbReference type="EMBL" id="JACYCF010000007">
    <property type="protein sequence ID" value="KAF8756226.1"/>
    <property type="molecule type" value="Genomic_DNA"/>
</dbReference>
<dbReference type="InterPro" id="IPR039884">
    <property type="entry name" value="R3HC1/R3HCL"/>
</dbReference>
<dbReference type="AlphaFoldDB" id="A0A8H7IIC8"/>
<evidence type="ECO:0000313" key="2">
    <source>
        <dbReference type="EMBL" id="KAF8756226.1"/>
    </source>
</evidence>
<evidence type="ECO:0000256" key="1">
    <source>
        <dbReference type="SAM" id="MobiDB-lite"/>
    </source>
</evidence>
<sequence>MAMTMPMNMGPMNMGMAPPPPPPPQQLSACVTRILSLSGFPQSLKTRDVQQAFAEYDQDRGGFRIKWVDDTSLLLVFNDAAVDLLLPYSQKGVFEYVVVPACCAAQSASTTRIQIKPYDGPEAQSIIQAVQQRAHGHGHSGSVAYKGHASRASLAGAQWEALAPVHPSLARTPTRPDQVLIPEASVARLARRCGALRQPQPGNTTGSASPTLPNLPSHPTLNSLISSASPQLSSGELAEEGGSGGEGERSGPRIGEPGKRMVAAGLGVRRPSASAGAGINKGSGGADKALSEVQRALVGVSINE</sequence>
<name>A0A8H7IIC8_9AGAM</name>
<organism evidence="2 3">
    <name type="scientific">Rhizoctonia solani</name>
    <dbReference type="NCBI Taxonomy" id="456999"/>
    <lineage>
        <taxon>Eukaryota</taxon>
        <taxon>Fungi</taxon>
        <taxon>Dikarya</taxon>
        <taxon>Basidiomycota</taxon>
        <taxon>Agaricomycotina</taxon>
        <taxon>Agaricomycetes</taxon>
        <taxon>Cantharellales</taxon>
        <taxon>Ceratobasidiaceae</taxon>
        <taxon>Rhizoctonia</taxon>
    </lineage>
</organism>
<comment type="caution">
    <text evidence="2">The sequence shown here is derived from an EMBL/GenBank/DDBJ whole genome shotgun (WGS) entry which is preliminary data.</text>
</comment>
<protein>
    <submittedName>
        <fullName evidence="2">Uncharacterized protein</fullName>
    </submittedName>
</protein>